<dbReference type="GO" id="GO:0006355">
    <property type="term" value="P:regulation of DNA-templated transcription"/>
    <property type="evidence" value="ECO:0007669"/>
    <property type="project" value="InterPro"/>
</dbReference>
<evidence type="ECO:0000256" key="2">
    <source>
        <dbReference type="ARBA" id="ARBA00022723"/>
    </source>
</evidence>
<dbReference type="GO" id="GO:0030154">
    <property type="term" value="P:cell differentiation"/>
    <property type="evidence" value="ECO:0007669"/>
    <property type="project" value="TreeGrafter"/>
</dbReference>
<proteinExistence type="inferred from homology"/>
<dbReference type="SMART" id="SM00401">
    <property type="entry name" value="ZnF_GATA"/>
    <property type="match status" value="1"/>
</dbReference>
<keyword evidence="2" id="KW-0479">Metal-binding</keyword>
<dbReference type="GO" id="GO:0043565">
    <property type="term" value="F:sequence-specific DNA binding"/>
    <property type="evidence" value="ECO:0007669"/>
    <property type="project" value="InterPro"/>
</dbReference>
<evidence type="ECO:0000256" key="4">
    <source>
        <dbReference type="ARBA" id="ARBA00022833"/>
    </source>
</evidence>
<feature type="region of interest" description="Disordered" evidence="11">
    <location>
        <begin position="291"/>
        <end position="327"/>
    </location>
</feature>
<evidence type="ECO:0000256" key="7">
    <source>
        <dbReference type="ARBA" id="ARBA00023159"/>
    </source>
</evidence>
<dbReference type="InterPro" id="IPR000679">
    <property type="entry name" value="Znf_GATA"/>
</dbReference>
<reference evidence="13" key="1">
    <citation type="submission" date="2022-02" db="EMBL/GenBank/DDBJ databases">
        <authorList>
            <person name="Henning P.M."/>
            <person name="McCubbin A.G."/>
            <person name="Shore J.S."/>
        </authorList>
    </citation>
    <scope>NUCLEOTIDE SEQUENCE</scope>
    <source>
        <strain evidence="13">F60SS</strain>
        <tissue evidence="13">Leaves</tissue>
    </source>
</reference>
<feature type="domain" description="GATA-type" evidence="12">
    <location>
        <begin position="220"/>
        <end position="256"/>
    </location>
</feature>
<keyword evidence="8" id="KW-0804">Transcription</keyword>
<dbReference type="PANTHER" id="PTHR45658:SF134">
    <property type="entry name" value="GATA TYPE ZINC FINGER TRANSCRIPTION FACTOR FAMILY PROTEIN"/>
    <property type="match status" value="1"/>
</dbReference>
<dbReference type="PANTHER" id="PTHR45658">
    <property type="entry name" value="GATA TRANSCRIPTION FACTOR"/>
    <property type="match status" value="1"/>
</dbReference>
<dbReference type="InterPro" id="IPR013088">
    <property type="entry name" value="Znf_NHR/GATA"/>
</dbReference>
<name>A0A9Q0F861_9ROSI</name>
<accession>A0A9Q0F861</accession>
<evidence type="ECO:0000313" key="14">
    <source>
        <dbReference type="Proteomes" id="UP001141552"/>
    </source>
</evidence>
<dbReference type="PROSITE" id="PS00344">
    <property type="entry name" value="GATA_ZN_FINGER_1"/>
    <property type="match status" value="1"/>
</dbReference>
<dbReference type="CDD" id="cd00202">
    <property type="entry name" value="ZnF_GATA"/>
    <property type="match status" value="1"/>
</dbReference>
<keyword evidence="6" id="KW-0238">DNA-binding</keyword>
<evidence type="ECO:0000256" key="8">
    <source>
        <dbReference type="ARBA" id="ARBA00023163"/>
    </source>
</evidence>
<dbReference type="FunFam" id="3.30.50.10:FF:000018">
    <property type="entry name" value="GATA transcription factor"/>
    <property type="match status" value="1"/>
</dbReference>
<evidence type="ECO:0000256" key="1">
    <source>
        <dbReference type="ARBA" id="ARBA00005694"/>
    </source>
</evidence>
<evidence type="ECO:0000256" key="10">
    <source>
        <dbReference type="PROSITE-ProRule" id="PRU00094"/>
    </source>
</evidence>
<keyword evidence="9" id="KW-0539">Nucleus</keyword>
<dbReference type="GO" id="GO:0008270">
    <property type="term" value="F:zinc ion binding"/>
    <property type="evidence" value="ECO:0007669"/>
    <property type="project" value="UniProtKB-KW"/>
</dbReference>
<dbReference type="Pfam" id="PF00320">
    <property type="entry name" value="GATA"/>
    <property type="match status" value="1"/>
</dbReference>
<keyword evidence="5" id="KW-0805">Transcription regulation</keyword>
<sequence>MNNSWFFDENFNGVPDDFFDDAIKYFDFPLEDVEPHDDGDDWEAKFQHLEPPPSLVGFTDSGNSNETLKLNKNSSVLDDGSSQLNQWPTTAEVLSTRAIPRQYDSSERKYSHPFRTSSPVSVLESSGSSCSAENSKSYFPIFVAPPKRPRSKRPRPPRHTFPFISTYATRNFHSLATSESESESYLDEKLSNAKKKQKKKRNLTLLSCTVEVKQPSSEKPAEIRQCSHCAVTKTPQWREGPNGPKTLCNACGVRYRSGRLLPEYRPAASPTFVPSIHSNSHRKVLEMRKTGQTTAMAPRDSKMPTAADVKVPTSMDGKLPKAPEYSF</sequence>
<evidence type="ECO:0000256" key="11">
    <source>
        <dbReference type="SAM" id="MobiDB-lite"/>
    </source>
</evidence>
<comment type="caution">
    <text evidence="13">The sequence shown here is derived from an EMBL/GenBank/DDBJ whole genome shotgun (WGS) entry which is preliminary data.</text>
</comment>
<dbReference type="SUPFAM" id="SSF57716">
    <property type="entry name" value="Glucocorticoid receptor-like (DNA-binding domain)"/>
    <property type="match status" value="1"/>
</dbReference>
<dbReference type="OrthoDB" id="2162994at2759"/>
<dbReference type="PROSITE" id="PS50114">
    <property type="entry name" value="GATA_ZN_FINGER_2"/>
    <property type="match status" value="1"/>
</dbReference>
<dbReference type="EMBL" id="JAKUCV010006591">
    <property type="protein sequence ID" value="KAJ4826744.1"/>
    <property type="molecule type" value="Genomic_DNA"/>
</dbReference>
<evidence type="ECO:0000256" key="6">
    <source>
        <dbReference type="ARBA" id="ARBA00023125"/>
    </source>
</evidence>
<dbReference type="InterPro" id="IPR051140">
    <property type="entry name" value="GATA_TF"/>
</dbReference>
<feature type="compositionally biased region" description="Low complexity" evidence="11">
    <location>
        <begin position="117"/>
        <end position="133"/>
    </location>
</feature>
<evidence type="ECO:0000256" key="9">
    <source>
        <dbReference type="ARBA" id="ARBA00023242"/>
    </source>
</evidence>
<feature type="region of interest" description="Disordered" evidence="11">
    <location>
        <begin position="105"/>
        <end position="133"/>
    </location>
</feature>
<dbReference type="Gene3D" id="3.30.50.10">
    <property type="entry name" value="Erythroid Transcription Factor GATA-1, subunit A"/>
    <property type="match status" value="1"/>
</dbReference>
<dbReference type="AlphaFoldDB" id="A0A9Q0F861"/>
<reference evidence="13" key="2">
    <citation type="journal article" date="2023" name="Plants (Basel)">
        <title>Annotation of the Turnera subulata (Passifloraceae) Draft Genome Reveals the S-Locus Evolved after the Divergence of Turneroideae from Passifloroideae in a Stepwise Manner.</title>
        <authorList>
            <person name="Henning P.M."/>
            <person name="Roalson E.H."/>
            <person name="Mir W."/>
            <person name="McCubbin A.G."/>
            <person name="Shore J.S."/>
        </authorList>
    </citation>
    <scope>NUCLEOTIDE SEQUENCE</scope>
    <source>
        <strain evidence="13">F60SS</strain>
    </source>
</reference>
<organism evidence="13 14">
    <name type="scientific">Turnera subulata</name>
    <dbReference type="NCBI Taxonomy" id="218843"/>
    <lineage>
        <taxon>Eukaryota</taxon>
        <taxon>Viridiplantae</taxon>
        <taxon>Streptophyta</taxon>
        <taxon>Embryophyta</taxon>
        <taxon>Tracheophyta</taxon>
        <taxon>Spermatophyta</taxon>
        <taxon>Magnoliopsida</taxon>
        <taxon>eudicotyledons</taxon>
        <taxon>Gunneridae</taxon>
        <taxon>Pentapetalae</taxon>
        <taxon>rosids</taxon>
        <taxon>fabids</taxon>
        <taxon>Malpighiales</taxon>
        <taxon>Passifloraceae</taxon>
        <taxon>Turnera</taxon>
    </lineage>
</organism>
<comment type="similarity">
    <text evidence="1">Belongs to the type IV zinc-finger family. Class A subfamily.</text>
</comment>
<evidence type="ECO:0000256" key="3">
    <source>
        <dbReference type="ARBA" id="ARBA00022771"/>
    </source>
</evidence>
<protein>
    <recommendedName>
        <fullName evidence="12">GATA-type domain-containing protein</fullName>
    </recommendedName>
</protein>
<gene>
    <name evidence="13" type="ORF">Tsubulata_016833</name>
</gene>
<keyword evidence="3 10" id="KW-0863">Zinc-finger</keyword>
<evidence type="ECO:0000259" key="12">
    <source>
        <dbReference type="PROSITE" id="PS50114"/>
    </source>
</evidence>
<keyword evidence="14" id="KW-1185">Reference proteome</keyword>
<evidence type="ECO:0000256" key="5">
    <source>
        <dbReference type="ARBA" id="ARBA00023015"/>
    </source>
</evidence>
<dbReference type="GO" id="GO:0005634">
    <property type="term" value="C:nucleus"/>
    <property type="evidence" value="ECO:0007669"/>
    <property type="project" value="TreeGrafter"/>
</dbReference>
<keyword evidence="4" id="KW-0862">Zinc</keyword>
<keyword evidence="7" id="KW-0010">Activator</keyword>
<dbReference type="Proteomes" id="UP001141552">
    <property type="component" value="Unassembled WGS sequence"/>
</dbReference>
<evidence type="ECO:0000313" key="13">
    <source>
        <dbReference type="EMBL" id="KAJ4826744.1"/>
    </source>
</evidence>